<dbReference type="PATRIC" id="fig|188932.3.peg.747"/>
<dbReference type="SUPFAM" id="SSF81606">
    <property type="entry name" value="PP2C-like"/>
    <property type="match status" value="1"/>
</dbReference>
<dbReference type="SMART" id="SM00331">
    <property type="entry name" value="PP2C_SIG"/>
    <property type="match status" value="1"/>
</dbReference>
<evidence type="ECO:0000313" key="4">
    <source>
        <dbReference type="Proteomes" id="UP000071561"/>
    </source>
</evidence>
<sequence>MADRLFGITDAGRVRENNEDEFIIQEVMQNKFMIAGVIDGVGGYAGGEIAAALTKEVILRELETIEPDLISQLSRVFYLANEQIATHKQGDLELMDMACVATLAVIDRQNNLLYYVHVGDTRLYLFRDHSLIKISHDQSFVGFLEDSGRLTEEAAMQHPKRNQINQALGLTSREGMTDAYFETGSSPFLPDDLILLCSDGLTDMVDAALITAVLNGPETLAVKAARLVEEANQAGGKDNITVVLAKNDKVRASYEFSKPEPVKPVVSSAVTATSVTATAVAEPFKGTVKAASEQNIVQQKSGKGLIILLSALCLLFLGTTIWLFLYHTAEGTKLEQPGTVLVTPVKPGLNPQEKKISDMLLSLKGDTLLLADTVFKVPVHLSQALTIDRDTLILKTKGNIVFQSDSAYKGPALILSPKCKYVKIDQLVLENFETGVVSYNNSLDLKNIRFNKVNYPVQVRFVFPDQFYVNGRLSKRNYAADSLAKK</sequence>
<dbReference type="EMBL" id="CP014504">
    <property type="protein sequence ID" value="AMP97675.1"/>
    <property type="molecule type" value="Genomic_DNA"/>
</dbReference>
<dbReference type="RefSeq" id="WP_068396554.1">
    <property type="nucleotide sequence ID" value="NZ_CP014504.1"/>
</dbReference>
<gene>
    <name evidence="3" type="ORF">AY601_0728</name>
</gene>
<feature type="transmembrane region" description="Helical" evidence="1">
    <location>
        <begin position="305"/>
        <end position="326"/>
    </location>
</feature>
<dbReference type="CDD" id="cd00143">
    <property type="entry name" value="PP2Cc"/>
    <property type="match status" value="1"/>
</dbReference>
<keyword evidence="1" id="KW-0812">Transmembrane</keyword>
<dbReference type="Gene3D" id="3.60.40.10">
    <property type="entry name" value="PPM-type phosphatase domain"/>
    <property type="match status" value="1"/>
</dbReference>
<keyword evidence="1" id="KW-1133">Transmembrane helix</keyword>
<dbReference type="SMART" id="SM00332">
    <property type="entry name" value="PP2Cc"/>
    <property type="match status" value="1"/>
</dbReference>
<dbReference type="InterPro" id="IPR001932">
    <property type="entry name" value="PPM-type_phosphatase-like_dom"/>
</dbReference>
<keyword evidence="4" id="KW-1185">Reference proteome</keyword>
<organism evidence="3 4">
    <name type="scientific">Pedobacter cryoconitis</name>
    <dbReference type="NCBI Taxonomy" id="188932"/>
    <lineage>
        <taxon>Bacteria</taxon>
        <taxon>Pseudomonadati</taxon>
        <taxon>Bacteroidota</taxon>
        <taxon>Sphingobacteriia</taxon>
        <taxon>Sphingobacteriales</taxon>
        <taxon>Sphingobacteriaceae</taxon>
        <taxon>Pedobacter</taxon>
    </lineage>
</organism>
<dbReference type="Pfam" id="PF13672">
    <property type="entry name" value="PP2C_2"/>
    <property type="match status" value="1"/>
</dbReference>
<accession>A0A127V8U4</accession>
<dbReference type="KEGG" id="pcm:AY601_0728"/>
<dbReference type="PROSITE" id="PS51746">
    <property type="entry name" value="PPM_2"/>
    <property type="match status" value="1"/>
</dbReference>
<protein>
    <submittedName>
        <fullName evidence="3">Protein phosphatase 2C</fullName>
    </submittedName>
</protein>
<dbReference type="Proteomes" id="UP000071561">
    <property type="component" value="Chromosome"/>
</dbReference>
<dbReference type="AlphaFoldDB" id="A0A127V8U4"/>
<proteinExistence type="predicted"/>
<keyword evidence="1" id="KW-0472">Membrane</keyword>
<feature type="domain" description="PPM-type phosphatase" evidence="2">
    <location>
        <begin position="5"/>
        <end position="247"/>
    </location>
</feature>
<dbReference type="InterPro" id="IPR036457">
    <property type="entry name" value="PPM-type-like_dom_sf"/>
</dbReference>
<reference evidence="3 4" key="1">
    <citation type="submission" date="2016-03" db="EMBL/GenBank/DDBJ databases">
        <title>Complete genome sequence of Pedobacter cryoconitis PAMC 27485.</title>
        <authorList>
            <person name="Lee J."/>
            <person name="Kim O.-S."/>
        </authorList>
    </citation>
    <scope>NUCLEOTIDE SEQUENCE [LARGE SCALE GENOMIC DNA]</scope>
    <source>
        <strain evidence="3 4">PAMC 27485</strain>
    </source>
</reference>
<evidence type="ECO:0000256" key="1">
    <source>
        <dbReference type="SAM" id="Phobius"/>
    </source>
</evidence>
<evidence type="ECO:0000313" key="3">
    <source>
        <dbReference type="EMBL" id="AMP97675.1"/>
    </source>
</evidence>
<evidence type="ECO:0000259" key="2">
    <source>
        <dbReference type="PROSITE" id="PS51746"/>
    </source>
</evidence>
<dbReference type="OrthoDB" id="9801841at2"/>
<name>A0A127V8U4_9SPHI</name>